<dbReference type="Pfam" id="PF11923">
    <property type="entry name" value="NFACT-C"/>
    <property type="match status" value="1"/>
</dbReference>
<dbReference type="Pfam" id="PF05670">
    <property type="entry name" value="NFACT-R_1"/>
    <property type="match status" value="1"/>
</dbReference>
<feature type="coiled-coil region" evidence="7">
    <location>
        <begin position="311"/>
        <end position="345"/>
    </location>
</feature>
<dbReference type="InterPro" id="IPR021846">
    <property type="entry name" value="NFACT-C"/>
</dbReference>
<organism evidence="9 10">
    <name type="scientific">Paramuricea clavata</name>
    <name type="common">Red gorgonian</name>
    <name type="synonym">Violescent sea-whip</name>
    <dbReference type="NCBI Taxonomy" id="317549"/>
    <lineage>
        <taxon>Eukaryota</taxon>
        <taxon>Metazoa</taxon>
        <taxon>Cnidaria</taxon>
        <taxon>Anthozoa</taxon>
        <taxon>Octocorallia</taxon>
        <taxon>Malacalcyonacea</taxon>
        <taxon>Plexauridae</taxon>
        <taxon>Paramuricea</taxon>
    </lineage>
</organism>
<feature type="compositionally biased region" description="Acidic residues" evidence="8">
    <location>
        <begin position="832"/>
        <end position="841"/>
    </location>
</feature>
<feature type="compositionally biased region" description="Acidic residues" evidence="8">
    <location>
        <begin position="791"/>
        <end position="800"/>
    </location>
</feature>
<gene>
    <name evidence="9" type="ORF">PACLA_8A005311</name>
</gene>
<feature type="coiled-coil region" evidence="7">
    <location>
        <begin position="460"/>
        <end position="487"/>
    </location>
</feature>
<dbReference type="GO" id="GO:0072344">
    <property type="term" value="P:rescue of stalled ribosome"/>
    <property type="evidence" value="ECO:0007669"/>
    <property type="project" value="TreeGrafter"/>
</dbReference>
<dbReference type="GO" id="GO:1990112">
    <property type="term" value="C:RQC complex"/>
    <property type="evidence" value="ECO:0007669"/>
    <property type="project" value="TreeGrafter"/>
</dbReference>
<evidence type="ECO:0000256" key="2">
    <source>
        <dbReference type="ARBA" id="ARBA00004496"/>
    </source>
</evidence>
<feature type="compositionally biased region" description="Basic residues" evidence="8">
    <location>
        <begin position="949"/>
        <end position="961"/>
    </location>
</feature>
<evidence type="ECO:0000256" key="4">
    <source>
        <dbReference type="ARBA" id="ARBA00022490"/>
    </source>
</evidence>
<evidence type="ECO:0000313" key="9">
    <source>
        <dbReference type="EMBL" id="CAB4004616.1"/>
    </source>
</evidence>
<keyword evidence="5 7" id="KW-0175">Coiled coil</keyword>
<dbReference type="GO" id="GO:0005634">
    <property type="term" value="C:nucleus"/>
    <property type="evidence" value="ECO:0007669"/>
    <property type="project" value="UniProtKB-SubCell"/>
</dbReference>
<evidence type="ECO:0000256" key="1">
    <source>
        <dbReference type="ARBA" id="ARBA00004123"/>
    </source>
</evidence>
<feature type="compositionally biased region" description="Basic and acidic residues" evidence="8">
    <location>
        <begin position="842"/>
        <end position="855"/>
    </location>
</feature>
<dbReference type="Proteomes" id="UP001152795">
    <property type="component" value="Unassembled WGS sequence"/>
</dbReference>
<dbReference type="FunFam" id="2.30.310.10:FF:000001">
    <property type="entry name" value="Nuclear export mediator factor Nemf"/>
    <property type="match status" value="1"/>
</dbReference>
<evidence type="ECO:0000256" key="6">
    <source>
        <dbReference type="ARBA" id="ARBA00023242"/>
    </source>
</evidence>
<feature type="compositionally biased region" description="Basic and acidic residues" evidence="8">
    <location>
        <begin position="993"/>
        <end position="1002"/>
    </location>
</feature>
<dbReference type="Pfam" id="PF05833">
    <property type="entry name" value="NFACT_N"/>
    <property type="match status" value="1"/>
</dbReference>
<dbReference type="EMBL" id="CACRXK020004953">
    <property type="protein sequence ID" value="CAB4004616.1"/>
    <property type="molecule type" value="Genomic_DNA"/>
</dbReference>
<comment type="subcellular location">
    <subcellularLocation>
        <location evidence="2">Cytoplasm</location>
    </subcellularLocation>
    <subcellularLocation>
        <location evidence="1">Nucleus</location>
    </subcellularLocation>
</comment>
<dbReference type="GO" id="GO:0000049">
    <property type="term" value="F:tRNA binding"/>
    <property type="evidence" value="ECO:0007669"/>
    <property type="project" value="TreeGrafter"/>
</dbReference>
<feature type="compositionally biased region" description="Polar residues" evidence="8">
    <location>
        <begin position="802"/>
        <end position="828"/>
    </location>
</feature>
<dbReference type="NCBIfam" id="NF041120">
    <property type="entry name" value="RqcH_arch"/>
    <property type="match status" value="1"/>
</dbReference>
<feature type="compositionally biased region" description="Basic residues" evidence="8">
    <location>
        <begin position="911"/>
        <end position="922"/>
    </location>
</feature>
<evidence type="ECO:0000313" key="10">
    <source>
        <dbReference type="Proteomes" id="UP001152795"/>
    </source>
</evidence>
<keyword evidence="10" id="KW-1185">Reference proteome</keyword>
<keyword evidence="4" id="KW-0963">Cytoplasm</keyword>
<evidence type="ECO:0000256" key="7">
    <source>
        <dbReference type="SAM" id="Coils"/>
    </source>
</evidence>
<evidence type="ECO:0000256" key="5">
    <source>
        <dbReference type="ARBA" id="ARBA00023054"/>
    </source>
</evidence>
<reference evidence="9" key="1">
    <citation type="submission" date="2020-04" db="EMBL/GenBank/DDBJ databases">
        <authorList>
            <person name="Alioto T."/>
            <person name="Alioto T."/>
            <person name="Gomez Garrido J."/>
        </authorList>
    </citation>
    <scope>NUCLEOTIDE SEQUENCE</scope>
    <source>
        <strain evidence="9">A484AB</strain>
    </source>
</reference>
<dbReference type="OrthoDB" id="6020636at2759"/>
<feature type="region of interest" description="Disordered" evidence="8">
    <location>
        <begin position="651"/>
        <end position="1047"/>
    </location>
</feature>
<feature type="compositionally biased region" description="Basic and acidic residues" evidence="8">
    <location>
        <begin position="776"/>
        <end position="790"/>
    </location>
</feature>
<dbReference type="GO" id="GO:0005737">
    <property type="term" value="C:cytoplasm"/>
    <property type="evidence" value="ECO:0007669"/>
    <property type="project" value="UniProtKB-SubCell"/>
</dbReference>
<feature type="compositionally biased region" description="Basic and acidic residues" evidence="8">
    <location>
        <begin position="696"/>
        <end position="745"/>
    </location>
</feature>
<accession>A0A7D9IG86</accession>
<dbReference type="GO" id="GO:1990116">
    <property type="term" value="P:ribosome-associated ubiquitin-dependent protein catabolic process"/>
    <property type="evidence" value="ECO:0007669"/>
    <property type="project" value="TreeGrafter"/>
</dbReference>
<feature type="compositionally biased region" description="Acidic residues" evidence="8">
    <location>
        <begin position="666"/>
        <end position="680"/>
    </location>
</feature>
<dbReference type="InterPro" id="IPR051608">
    <property type="entry name" value="RQC_Subunit_NEMF"/>
</dbReference>
<feature type="compositionally biased region" description="Basic residues" evidence="8">
    <location>
        <begin position="856"/>
        <end position="870"/>
    </location>
</feature>
<dbReference type="PANTHER" id="PTHR15239">
    <property type="entry name" value="NUCLEAR EXPORT MEDIATOR FACTOR NEMF"/>
    <property type="match status" value="1"/>
</dbReference>
<protein>
    <submittedName>
        <fullName evidence="9">Nuclear export mediator factor NEMF</fullName>
    </submittedName>
</protein>
<dbReference type="PANTHER" id="PTHR15239:SF6">
    <property type="entry name" value="RIBOSOME QUALITY CONTROL COMPLEX SUBUNIT NEMF"/>
    <property type="match status" value="1"/>
</dbReference>
<sequence>MKSRFTTIDICAVITDVKRFLGMRVNNIYDIDNKTYLIRLAKPDHKVVLLIESGLRFHSTEFEWPKNTFPSGFAMKMRKHVSGKRLVNISMLGIDRILDFQFGSNEAAYHLIVELYDRGNIILTDFEYIILSLLRTRTDSEDVRFAVRERYPLENAKQYEPLMTVEKLQELLSQAKDGDVLKKILNPHLVFGPALLDHCLKQVGFVLNAKIGKDVNIEQDISKIMEALSNAEKYLETTRNSPCKGYIIQKREKKHVDSNSGDNDLLTYQEFHPFLFEQHKDCPYLEFDSFNKAVDEFFSKIESQKLDTKALQQEKAVLKKLDNVKKDHEKRLDSLQKAQEEDKEKARLIEINLPLVDQAIKVVNSAIANQIDWAEINNIVKEAQARGDGVAMAIKQLKLETNHISMLLKDGFDHTDSSDDDDDSQPKQRKKSNTLKIDIDLALTAYANARSYYTKKRQAATKEQRTVEASKKALKSAERKTKETLKEVATTTSIRKARKVYWFEKFFWFVTSENYLVIGGRDQQQNELIVKRHLKPGDVYVHADLHGASSIVIKNHTSEAVPPKTLNEAGCMAICYSSAWTDRIITSAWWVYHHQVSKTAPTGEYLTTGSFMIRGKKNYLPPSYLIMGFGFLFRLDETCVGKHKDERRIKNVEEDTVSESTSTTGEDQELDIEGDDSGDSDTEKPGDTEDSLGIQRDFEGETRTDKDRKDDGGDKDEPLGMIVDKDSNLRIGKDIEGESSEHEGIQDYDGEGDNDKRLGITVDNEDDEGTEGGIEGPKDMEDNTENREDSDSNEDEDDLSYPDTSIDFQYTSGGKFQLQRGTSSSSSHATEDFVDLGDGEVLDLRSFGKDSETRKQRLTAKQRRQMKKKGGSGVLNDKNDVEAQEDVPSGMKPKSDAEQGKQPITQQSGAKRGKKSKLKKIKEKYGDQDEEDRELMMQFLGSAGAPKDSKRKKSKDNKGRKGSAQNTQGERRVTKGTNKADNIKPTPPNTGDNGDKQGKDGSEASLGHSGDALQNFAGDLVQGLVQDGGNEQQETEVKSEEVDEPDIEKDEVGLLDSLTGCPYAEDMTLFAIPVCAPYTAVQNFKFKVKLTPGTGRRGKAARTALHSFIQSRETTAREKDLLKSVKDADLSRYIPGKVKISAPNLHKGKK</sequence>
<name>A0A7D9IG86_PARCT</name>
<dbReference type="GO" id="GO:0043023">
    <property type="term" value="F:ribosomal large subunit binding"/>
    <property type="evidence" value="ECO:0007669"/>
    <property type="project" value="TreeGrafter"/>
</dbReference>
<dbReference type="InterPro" id="IPR008532">
    <property type="entry name" value="NFACT_RNA-bd"/>
</dbReference>
<keyword evidence="6" id="KW-0539">Nucleus</keyword>
<dbReference type="Gene3D" id="2.30.310.10">
    <property type="entry name" value="ibrinogen binding protein from staphylococcus aureus domain"/>
    <property type="match status" value="1"/>
</dbReference>
<evidence type="ECO:0000256" key="3">
    <source>
        <dbReference type="ARBA" id="ARBA00008318"/>
    </source>
</evidence>
<comment type="caution">
    <text evidence="9">The sequence shown here is derived from an EMBL/GenBank/DDBJ whole genome shotgun (WGS) entry which is preliminary data.</text>
</comment>
<evidence type="ECO:0000256" key="8">
    <source>
        <dbReference type="SAM" id="MobiDB-lite"/>
    </source>
</evidence>
<comment type="similarity">
    <text evidence="3">Belongs to the NEMF family.</text>
</comment>
<proteinExistence type="inferred from homology"/>
<dbReference type="AlphaFoldDB" id="A0A7D9IG86"/>